<dbReference type="AlphaFoldDB" id="A0AAE0SBD7"/>
<reference evidence="1" key="1">
    <citation type="journal article" date="2021" name="Genome Biol. Evol.">
        <title>A High-Quality Reference Genome for a Parasitic Bivalve with Doubly Uniparental Inheritance (Bivalvia: Unionida).</title>
        <authorList>
            <person name="Smith C.H."/>
        </authorList>
    </citation>
    <scope>NUCLEOTIDE SEQUENCE</scope>
    <source>
        <strain evidence="1">CHS0354</strain>
    </source>
</reference>
<sequence length="89" mass="10364">MDELRKAAIKAEKLIYYTDNNNNSSTLNALLEELKQIKDEIKAPNISPVQYPNPALTTDMKNLMMRTTIHNYIVVPRHFVLDVEVYVYH</sequence>
<evidence type="ECO:0000313" key="1">
    <source>
        <dbReference type="EMBL" id="KAK3588220.1"/>
    </source>
</evidence>
<feature type="non-terminal residue" evidence="1">
    <location>
        <position position="1"/>
    </location>
</feature>
<dbReference type="Proteomes" id="UP001195483">
    <property type="component" value="Unassembled WGS sequence"/>
</dbReference>
<gene>
    <name evidence="1" type="ORF">CHS0354_036910</name>
</gene>
<comment type="caution">
    <text evidence="1">The sequence shown here is derived from an EMBL/GenBank/DDBJ whole genome shotgun (WGS) entry which is preliminary data.</text>
</comment>
<organism evidence="1 2">
    <name type="scientific">Potamilus streckersoni</name>
    <dbReference type="NCBI Taxonomy" id="2493646"/>
    <lineage>
        <taxon>Eukaryota</taxon>
        <taxon>Metazoa</taxon>
        <taxon>Spiralia</taxon>
        <taxon>Lophotrochozoa</taxon>
        <taxon>Mollusca</taxon>
        <taxon>Bivalvia</taxon>
        <taxon>Autobranchia</taxon>
        <taxon>Heteroconchia</taxon>
        <taxon>Palaeoheterodonta</taxon>
        <taxon>Unionida</taxon>
        <taxon>Unionoidea</taxon>
        <taxon>Unionidae</taxon>
        <taxon>Ambleminae</taxon>
        <taxon>Lampsilini</taxon>
        <taxon>Potamilus</taxon>
    </lineage>
</organism>
<protein>
    <submittedName>
        <fullName evidence="1">Uncharacterized protein</fullName>
    </submittedName>
</protein>
<proteinExistence type="predicted"/>
<keyword evidence="2" id="KW-1185">Reference proteome</keyword>
<name>A0AAE0SBD7_9BIVA</name>
<reference evidence="1" key="3">
    <citation type="submission" date="2023-05" db="EMBL/GenBank/DDBJ databases">
        <authorList>
            <person name="Smith C.H."/>
        </authorList>
    </citation>
    <scope>NUCLEOTIDE SEQUENCE</scope>
    <source>
        <strain evidence="1">CHS0354</strain>
        <tissue evidence="1">Mantle</tissue>
    </source>
</reference>
<accession>A0AAE0SBD7</accession>
<evidence type="ECO:0000313" key="2">
    <source>
        <dbReference type="Proteomes" id="UP001195483"/>
    </source>
</evidence>
<dbReference type="EMBL" id="JAEAOA010002163">
    <property type="protein sequence ID" value="KAK3588220.1"/>
    <property type="molecule type" value="Genomic_DNA"/>
</dbReference>
<reference evidence="1" key="2">
    <citation type="journal article" date="2021" name="Genome Biol. Evol.">
        <title>Developing a high-quality reference genome for a parasitic bivalve with doubly uniparental inheritance (Bivalvia: Unionida).</title>
        <authorList>
            <person name="Smith C.H."/>
        </authorList>
    </citation>
    <scope>NUCLEOTIDE SEQUENCE</scope>
    <source>
        <strain evidence="1">CHS0354</strain>
        <tissue evidence="1">Mantle</tissue>
    </source>
</reference>